<feature type="domain" description="Ras-GAP" evidence="3">
    <location>
        <begin position="205"/>
        <end position="421"/>
    </location>
</feature>
<dbReference type="InterPro" id="IPR001936">
    <property type="entry name" value="RasGAP_dom"/>
</dbReference>
<evidence type="ECO:0000256" key="1">
    <source>
        <dbReference type="SAM" id="Coils"/>
    </source>
</evidence>
<feature type="region of interest" description="Disordered" evidence="2">
    <location>
        <begin position="14"/>
        <end position="35"/>
    </location>
</feature>
<dbReference type="InterPro" id="IPR023152">
    <property type="entry name" value="RasGAP_CS"/>
</dbReference>
<dbReference type="Pfam" id="PF00616">
    <property type="entry name" value="RasGAP"/>
    <property type="match status" value="1"/>
</dbReference>
<dbReference type="GO" id="GO:0046580">
    <property type="term" value="P:negative regulation of Ras protein signal transduction"/>
    <property type="evidence" value="ECO:0007669"/>
    <property type="project" value="TreeGrafter"/>
</dbReference>
<reference evidence="4 5" key="1">
    <citation type="submission" date="2016-07" db="EMBL/GenBank/DDBJ databases">
        <title>Pervasive Adenine N6-methylation of Active Genes in Fungi.</title>
        <authorList>
            <consortium name="DOE Joint Genome Institute"/>
            <person name="Mondo S.J."/>
            <person name="Dannebaum R.O."/>
            <person name="Kuo R.C."/>
            <person name="Labutti K."/>
            <person name="Haridas S."/>
            <person name="Kuo A."/>
            <person name="Salamov A."/>
            <person name="Ahrendt S.R."/>
            <person name="Lipzen A."/>
            <person name="Sullivan W."/>
            <person name="Andreopoulos W.B."/>
            <person name="Clum A."/>
            <person name="Lindquist E."/>
            <person name="Daum C."/>
            <person name="Ramamoorthy G.K."/>
            <person name="Gryganskyi A."/>
            <person name="Culley D."/>
            <person name="Magnuson J.K."/>
            <person name="James T.Y."/>
            <person name="O'Malley M.A."/>
            <person name="Stajich J.E."/>
            <person name="Spatafora J.W."/>
            <person name="Visel A."/>
            <person name="Grigoriev I.V."/>
        </authorList>
    </citation>
    <scope>NUCLEOTIDE SEQUENCE [LARGE SCALE GENOMIC DNA]</scope>
    <source>
        <strain evidence="4 5">NRRL 1336</strain>
    </source>
</reference>
<dbReference type="STRING" id="90262.A0A1X2IE23"/>
<dbReference type="PANTHER" id="PTHR14149">
    <property type="entry name" value="RAS GTPASE-ACTIVATING PROTEIN WITH IQ MOTIF"/>
    <property type="match status" value="1"/>
</dbReference>
<dbReference type="InterPro" id="IPR000593">
    <property type="entry name" value="RasGAP_C"/>
</dbReference>
<sequence length="849" mass="95350">MTDRQNGMVQSYGYLSGASTTNSNNNNNNNNNTNNSQVVTRAVAAAAANNHHSSRSKAGRGSKRYSVSAFYSMAAEQDNEVEDDLAQAQRQLRELKSKISGQSKKNFVLERDVRYLDSRIALLIQNRIALAEQTEMASHLEEHGDGDDDVYPDDRKLQQFGNLFFILQSEPRHIATLCRLVSLSEIDTLLQTVMFTLYGNQYESREEHLLLTMFQNVLAAQFETSTEFGSLLRANTPVSRMMTTYTRRGPGQSYLKSTLAEKITNLVEHKDLNLEINPLKVYEQMVAQIEQDSGSLPEDIPKSVTPEIAANNPDVQAIIQPRLKMLMEVAESFLMTIISSVDDVPYGIRWICKQIRSLTKRKNPQASEFSVCSMIGGFFFLRFINPAIVTPRAYMLLDNAPGKYPRRTLTLIAKMLQNLANRPSYAKEAYMLPTNPFVEDNKSRINKFLNELCEVSDFYESLEMDQYMALSKKDILLNISLNEIFNTLTLVQKHMDIIAPKEKDRIRILMTEMGPAPSQVARKDNKTIDLSLFSRWEIPIQDLTTALMSENNITQNDILYMETKAIYVQLIRSLPHLSNSGALGLDLDYIAETAATTKDAQLVRKGIKVKDMLRELDDMGIIDHRDRYKLLVEEITQELTHLGNLKEKVLLELASLESVFKTILDHNTYLRGQLESYKAYLQNVRIQSSGAEKQTKKSVGIGVQVSGNGTHGSIGGGQMVGGAGSNGGSGYAGHNHKKKGSGIQGPFKFSHSQLEKDGVISQSTVPESRRPNIYFAFTSPLPGTFIIAMHFKGRDKAILEMDLKLDDLLEKQQDNVDLLDLEYVGLNVSKILQLLNKTFVTRNKGGIFS</sequence>
<dbReference type="Gene3D" id="1.10.506.10">
    <property type="entry name" value="GTPase Activation - p120gap, domain 1"/>
    <property type="match status" value="1"/>
</dbReference>
<name>A0A1X2IE23_9FUNG</name>
<evidence type="ECO:0000256" key="2">
    <source>
        <dbReference type="SAM" id="MobiDB-lite"/>
    </source>
</evidence>
<keyword evidence="1" id="KW-0175">Coiled coil</keyword>
<feature type="coiled-coil region" evidence="1">
    <location>
        <begin position="71"/>
        <end position="105"/>
    </location>
</feature>
<accession>A0A1X2IE23</accession>
<dbReference type="Pfam" id="PF03836">
    <property type="entry name" value="RasGAP_C"/>
    <property type="match status" value="1"/>
</dbReference>
<dbReference type="GO" id="GO:0005096">
    <property type="term" value="F:GTPase activator activity"/>
    <property type="evidence" value="ECO:0007669"/>
    <property type="project" value="TreeGrafter"/>
</dbReference>
<dbReference type="PROSITE" id="PS50018">
    <property type="entry name" value="RAS_GTPASE_ACTIV_2"/>
    <property type="match status" value="1"/>
</dbReference>
<evidence type="ECO:0000259" key="3">
    <source>
        <dbReference type="PROSITE" id="PS50018"/>
    </source>
</evidence>
<dbReference type="EMBL" id="MCGE01000014">
    <property type="protein sequence ID" value="ORZ14742.1"/>
    <property type="molecule type" value="Genomic_DNA"/>
</dbReference>
<dbReference type="AlphaFoldDB" id="A0A1X2IE23"/>
<gene>
    <name evidence="4" type="ORF">BCR42DRAFT_417585</name>
</gene>
<dbReference type="GO" id="GO:0005938">
    <property type="term" value="C:cell cortex"/>
    <property type="evidence" value="ECO:0007669"/>
    <property type="project" value="TreeGrafter"/>
</dbReference>
<proteinExistence type="predicted"/>
<keyword evidence="5" id="KW-1185">Reference proteome</keyword>
<feature type="compositionally biased region" description="Low complexity" evidence="2">
    <location>
        <begin position="19"/>
        <end position="35"/>
    </location>
</feature>
<evidence type="ECO:0000313" key="4">
    <source>
        <dbReference type="EMBL" id="ORZ14742.1"/>
    </source>
</evidence>
<dbReference type="CDD" id="cd05132">
    <property type="entry name" value="RasGAP_GAPA"/>
    <property type="match status" value="1"/>
</dbReference>
<dbReference type="SUPFAM" id="SSF143885">
    <property type="entry name" value="RGC domain-like"/>
    <property type="match status" value="1"/>
</dbReference>
<organism evidence="4 5">
    <name type="scientific">Absidia repens</name>
    <dbReference type="NCBI Taxonomy" id="90262"/>
    <lineage>
        <taxon>Eukaryota</taxon>
        <taxon>Fungi</taxon>
        <taxon>Fungi incertae sedis</taxon>
        <taxon>Mucoromycota</taxon>
        <taxon>Mucoromycotina</taxon>
        <taxon>Mucoromycetes</taxon>
        <taxon>Mucorales</taxon>
        <taxon>Cunninghamellaceae</taxon>
        <taxon>Absidia</taxon>
    </lineage>
</organism>
<comment type="caution">
    <text evidence="4">The sequence shown here is derived from an EMBL/GenBank/DDBJ whole genome shotgun (WGS) entry which is preliminary data.</text>
</comment>
<dbReference type="OrthoDB" id="775356at2759"/>
<dbReference type="PANTHER" id="PTHR14149:SF17">
    <property type="entry name" value="GTPASE-ACTIVATING PROTEIN"/>
    <property type="match status" value="1"/>
</dbReference>
<dbReference type="SMART" id="SM00323">
    <property type="entry name" value="RasGAP"/>
    <property type="match status" value="1"/>
</dbReference>
<protein>
    <submittedName>
        <fullName evidence="4">Rho GTPase activation protein</fullName>
    </submittedName>
</protein>
<dbReference type="Proteomes" id="UP000193560">
    <property type="component" value="Unassembled WGS sequence"/>
</dbReference>
<dbReference type="InterPro" id="IPR008936">
    <property type="entry name" value="Rho_GTPase_activation_prot"/>
</dbReference>
<evidence type="ECO:0000313" key="5">
    <source>
        <dbReference type="Proteomes" id="UP000193560"/>
    </source>
</evidence>
<dbReference type="PROSITE" id="PS00509">
    <property type="entry name" value="RAS_GTPASE_ACTIV_1"/>
    <property type="match status" value="1"/>
</dbReference>
<dbReference type="SUPFAM" id="SSF48350">
    <property type="entry name" value="GTPase activation domain, GAP"/>
    <property type="match status" value="1"/>
</dbReference>